<dbReference type="CTD" id="36341978"/>
<gene>
    <name evidence="1" type="ORF">EGR_06263</name>
</gene>
<reference evidence="1 2" key="1">
    <citation type="journal article" date="2013" name="Nat. Genet.">
        <title>The genome of the hydatid tapeworm Echinococcus granulosus.</title>
        <authorList>
            <person name="Zheng H."/>
            <person name="Zhang W."/>
            <person name="Zhang L."/>
            <person name="Zhang Z."/>
            <person name="Li J."/>
            <person name="Lu G."/>
            <person name="Zhu Y."/>
            <person name="Wang Y."/>
            <person name="Huang Y."/>
            <person name="Liu J."/>
            <person name="Kang H."/>
            <person name="Chen J."/>
            <person name="Wang L."/>
            <person name="Chen A."/>
            <person name="Yu S."/>
            <person name="Gao Z."/>
            <person name="Jin L."/>
            <person name="Gu W."/>
            <person name="Wang Z."/>
            <person name="Zhao L."/>
            <person name="Shi B."/>
            <person name="Wen H."/>
            <person name="Lin R."/>
            <person name="Jones M.K."/>
            <person name="Brejova B."/>
            <person name="Vinar T."/>
            <person name="Zhao G."/>
            <person name="McManus D.P."/>
            <person name="Chen Z."/>
            <person name="Zhou Y."/>
            <person name="Wang S."/>
        </authorList>
    </citation>
    <scope>NUCLEOTIDE SEQUENCE [LARGE SCALE GENOMIC DNA]</scope>
</reference>
<dbReference type="KEGG" id="egl:EGR_06263"/>
<sequence>MHGGNEEKSGRKKTEIVYNLTTAVFIFAMKGIKKKKLWSTSNYFKYYKDPVFNLIHAQFLCQRYLEKADFVDRNQRPSLRFCIKNYKKQVCLLKIKKEECKTSQDMATDILFDRMQKQENSSITLLANQQPVQSTSRDKKNGISVTSVPVIFAEEAKGVTWCIKSQRTCGKMSSSTTYNRLSKAVANPLNLETGASGINQSSCSSKHYKLTMNICHACVTLAGDVFISNAVVHFDKILYLIPLITNRKRSVDAVRREIDRGTDTEEDDDSKKNIQKFLANSHSYISFYATKNCILSSD</sequence>
<dbReference type="Proteomes" id="UP000019149">
    <property type="component" value="Unassembled WGS sequence"/>
</dbReference>
<dbReference type="RefSeq" id="XP_024350035.1">
    <property type="nucleotide sequence ID" value="XM_024495512.1"/>
</dbReference>
<dbReference type="EMBL" id="APAU02000054">
    <property type="protein sequence ID" value="EUB58839.1"/>
    <property type="molecule type" value="Genomic_DNA"/>
</dbReference>
<protein>
    <submittedName>
        <fullName evidence="1">Uncharacterized protein</fullName>
    </submittedName>
</protein>
<evidence type="ECO:0000313" key="2">
    <source>
        <dbReference type="Proteomes" id="UP000019149"/>
    </source>
</evidence>
<evidence type="ECO:0000313" key="1">
    <source>
        <dbReference type="EMBL" id="EUB58839.1"/>
    </source>
</evidence>
<dbReference type="GeneID" id="36341978"/>
<proteinExistence type="predicted"/>
<keyword evidence="2" id="KW-1185">Reference proteome</keyword>
<dbReference type="AlphaFoldDB" id="W6UZ22"/>
<organism evidence="1 2">
    <name type="scientific">Echinococcus granulosus</name>
    <name type="common">Hydatid tapeworm</name>
    <dbReference type="NCBI Taxonomy" id="6210"/>
    <lineage>
        <taxon>Eukaryota</taxon>
        <taxon>Metazoa</taxon>
        <taxon>Spiralia</taxon>
        <taxon>Lophotrochozoa</taxon>
        <taxon>Platyhelminthes</taxon>
        <taxon>Cestoda</taxon>
        <taxon>Eucestoda</taxon>
        <taxon>Cyclophyllidea</taxon>
        <taxon>Taeniidae</taxon>
        <taxon>Echinococcus</taxon>
        <taxon>Echinococcus granulosus group</taxon>
    </lineage>
</organism>
<accession>W6UZ22</accession>
<comment type="caution">
    <text evidence="1">The sequence shown here is derived from an EMBL/GenBank/DDBJ whole genome shotgun (WGS) entry which is preliminary data.</text>
</comment>
<name>W6UZ22_ECHGR</name>